<evidence type="ECO:0000313" key="3">
    <source>
        <dbReference type="Proteomes" id="UP001218218"/>
    </source>
</evidence>
<accession>A0AAD7A828</accession>
<evidence type="ECO:0000313" key="2">
    <source>
        <dbReference type="EMBL" id="KAJ7350924.1"/>
    </source>
</evidence>
<organism evidence="2 3">
    <name type="scientific">Mycena albidolilacea</name>
    <dbReference type="NCBI Taxonomy" id="1033008"/>
    <lineage>
        <taxon>Eukaryota</taxon>
        <taxon>Fungi</taxon>
        <taxon>Dikarya</taxon>
        <taxon>Basidiomycota</taxon>
        <taxon>Agaricomycotina</taxon>
        <taxon>Agaricomycetes</taxon>
        <taxon>Agaricomycetidae</taxon>
        <taxon>Agaricales</taxon>
        <taxon>Marasmiineae</taxon>
        <taxon>Mycenaceae</taxon>
        <taxon>Mycena</taxon>
    </lineage>
</organism>
<evidence type="ECO:0008006" key="4">
    <source>
        <dbReference type="Google" id="ProtNLM"/>
    </source>
</evidence>
<dbReference type="AlphaFoldDB" id="A0AAD7A828"/>
<feature type="compositionally biased region" description="Basic and acidic residues" evidence="1">
    <location>
        <begin position="668"/>
        <end position="692"/>
    </location>
</feature>
<feature type="compositionally biased region" description="Basic residues" evidence="1">
    <location>
        <begin position="863"/>
        <end position="876"/>
    </location>
</feature>
<keyword evidence="3" id="KW-1185">Reference proteome</keyword>
<feature type="region of interest" description="Disordered" evidence="1">
    <location>
        <begin position="468"/>
        <end position="495"/>
    </location>
</feature>
<feature type="region of interest" description="Disordered" evidence="1">
    <location>
        <begin position="540"/>
        <end position="567"/>
    </location>
</feature>
<sequence>MAKIGTNLILTGSEHGVLHWNKITNTAVKAIYFDDPRGRSKKNGPPSRVAVVEQENIETVHAPKHIQAAGALCVDRVAVLWSVPTAHRPREVKGPVPSRCYSGRFWLHRRDFAVQSPGTHLSDILSNSARPRDVNEPPFIRRAVAVTNLPSGTTAPQLLDLVHTGALEYAKLSKDGTRADLSFIHGYSAARFVSAPPTLLGNKLRCAWLPYRPLDPVVAVAFERDRARRTLLLCKKHEREGTWAARRLQRYLKGVLERVTVHEVRHPKLKGVYREVAEARFCDIASAIRAHARLRADPFMMSVHIAYGADPCEFPSPSPSSDSDYFEALTAEPCHLPLTYFPVTTSASSSGTQTDADMDAIYRPFTTVTLSNLPARTTVRDLCKRVFGGPVWAVKVDDERCSADITFFHPEHARDFYAGATTRGFTLRGRKVRVQPHVGEAPFFSTSASADAEDVDADKGATANVDGNEAASRHAAAENGNVKKDASGQGDESVDAATVERADGATDTNASSSADPNAFVTAEDADAASANEHAQLPQIHARPQPPQDHKPAQLPSHAHLEESHPPGALDYEQYTRVLRLRAHDPALAQQLTRLRAQVAQDFGAYGVLEGVQVWPSSSRAPLRPRAIHVAFARAPDARRARAHIALARPEYAARFRIEFGRDVCERGVPGRDEGEGEVWEDREGDGKREGRRGGGWGVMRESGNGAEEKQGSERAEAWEEEREGEAVVEAAKGRDWGWESREVWEQAAQRLAGHSEASGEWWGVGPYETERDSEIRATHAFLEGGEIPEPSDEWDRENATRVFQEEWEGTGRLGLGRGRASEAGWGWGGEMPYTPGRARDVASGASRELGKGERAFLASLTQRNKRRRRRQRHRLRKAAENPGP</sequence>
<comment type="caution">
    <text evidence="2">The sequence shown here is derived from an EMBL/GenBank/DDBJ whole genome shotgun (WGS) entry which is preliminary data.</text>
</comment>
<dbReference type="EMBL" id="JARIHO010000014">
    <property type="protein sequence ID" value="KAJ7350924.1"/>
    <property type="molecule type" value="Genomic_DNA"/>
</dbReference>
<gene>
    <name evidence="2" type="ORF">DFH08DRAFT_996016</name>
</gene>
<evidence type="ECO:0000256" key="1">
    <source>
        <dbReference type="SAM" id="MobiDB-lite"/>
    </source>
</evidence>
<feature type="compositionally biased region" description="Basic and acidic residues" evidence="1">
    <location>
        <begin position="471"/>
        <end position="486"/>
    </location>
</feature>
<name>A0AAD7A828_9AGAR</name>
<dbReference type="GO" id="GO:0003676">
    <property type="term" value="F:nucleic acid binding"/>
    <property type="evidence" value="ECO:0007669"/>
    <property type="project" value="InterPro"/>
</dbReference>
<reference evidence="2" key="1">
    <citation type="submission" date="2023-03" db="EMBL/GenBank/DDBJ databases">
        <title>Massive genome expansion in bonnet fungi (Mycena s.s.) driven by repeated elements and novel gene families across ecological guilds.</title>
        <authorList>
            <consortium name="Lawrence Berkeley National Laboratory"/>
            <person name="Harder C.B."/>
            <person name="Miyauchi S."/>
            <person name="Viragh M."/>
            <person name="Kuo A."/>
            <person name="Thoen E."/>
            <person name="Andreopoulos B."/>
            <person name="Lu D."/>
            <person name="Skrede I."/>
            <person name="Drula E."/>
            <person name="Henrissat B."/>
            <person name="Morin E."/>
            <person name="Kohler A."/>
            <person name="Barry K."/>
            <person name="LaButti K."/>
            <person name="Morin E."/>
            <person name="Salamov A."/>
            <person name="Lipzen A."/>
            <person name="Mereny Z."/>
            <person name="Hegedus B."/>
            <person name="Baldrian P."/>
            <person name="Stursova M."/>
            <person name="Weitz H."/>
            <person name="Taylor A."/>
            <person name="Grigoriev I.V."/>
            <person name="Nagy L.G."/>
            <person name="Martin F."/>
            <person name="Kauserud H."/>
        </authorList>
    </citation>
    <scope>NUCLEOTIDE SEQUENCE</scope>
    <source>
        <strain evidence="2">CBHHK002</strain>
    </source>
</reference>
<protein>
    <recommendedName>
        <fullName evidence="4">RRM domain-containing protein</fullName>
    </recommendedName>
</protein>
<feature type="region of interest" description="Disordered" evidence="1">
    <location>
        <begin position="668"/>
        <end position="729"/>
    </location>
</feature>
<dbReference type="SUPFAM" id="SSF54928">
    <property type="entry name" value="RNA-binding domain, RBD"/>
    <property type="match status" value="1"/>
</dbReference>
<feature type="compositionally biased region" description="Basic and acidic residues" evidence="1">
    <location>
        <begin position="706"/>
        <end position="717"/>
    </location>
</feature>
<proteinExistence type="predicted"/>
<dbReference type="InterPro" id="IPR035979">
    <property type="entry name" value="RBD_domain_sf"/>
</dbReference>
<dbReference type="Proteomes" id="UP001218218">
    <property type="component" value="Unassembled WGS sequence"/>
</dbReference>
<feature type="region of interest" description="Disordered" evidence="1">
    <location>
        <begin position="810"/>
        <end position="884"/>
    </location>
</feature>